<evidence type="ECO:0000313" key="2">
    <source>
        <dbReference type="Proteomes" id="UP000467130"/>
    </source>
</evidence>
<organism evidence="1 2">
    <name type="scientific">Mycobacterium stomatepiae</name>
    <dbReference type="NCBI Taxonomy" id="470076"/>
    <lineage>
        <taxon>Bacteria</taxon>
        <taxon>Bacillati</taxon>
        <taxon>Actinomycetota</taxon>
        <taxon>Actinomycetes</taxon>
        <taxon>Mycobacteriales</taxon>
        <taxon>Mycobacteriaceae</taxon>
        <taxon>Mycobacterium</taxon>
        <taxon>Mycobacterium simiae complex</taxon>
    </lineage>
</organism>
<protein>
    <submittedName>
        <fullName evidence="1">Uncharacterized protein</fullName>
    </submittedName>
</protein>
<proteinExistence type="predicted"/>
<dbReference type="AlphaFoldDB" id="A0A7I7QFZ0"/>
<name>A0A7I7QFZ0_9MYCO</name>
<accession>A0A7I7QFZ0</accession>
<dbReference type="KEGG" id="msto:MSTO_53530"/>
<reference evidence="1 2" key="1">
    <citation type="journal article" date="2019" name="Emerg. Microbes Infect.">
        <title>Comprehensive subspecies identification of 175 nontuberculous mycobacteria species based on 7547 genomic profiles.</title>
        <authorList>
            <person name="Matsumoto Y."/>
            <person name="Kinjo T."/>
            <person name="Motooka D."/>
            <person name="Nabeya D."/>
            <person name="Jung N."/>
            <person name="Uechi K."/>
            <person name="Horii T."/>
            <person name="Iida T."/>
            <person name="Fujita J."/>
            <person name="Nakamura S."/>
        </authorList>
    </citation>
    <scope>NUCLEOTIDE SEQUENCE [LARGE SCALE GENOMIC DNA]</scope>
    <source>
        <strain evidence="1 2">JCM 17783</strain>
    </source>
</reference>
<sequence>MARGAAPSTAGRSGACEASGKYFEMPDQVARRWLTRGAAATVHRVDQEQAEQKQGNGAS</sequence>
<keyword evidence="2" id="KW-1185">Reference proteome</keyword>
<gene>
    <name evidence="1" type="ORF">MSTO_53530</name>
</gene>
<evidence type="ECO:0000313" key="1">
    <source>
        <dbReference type="EMBL" id="BBY25148.1"/>
    </source>
</evidence>
<dbReference type="EMBL" id="AP022587">
    <property type="protein sequence ID" value="BBY25148.1"/>
    <property type="molecule type" value="Genomic_DNA"/>
</dbReference>
<dbReference type="Proteomes" id="UP000467130">
    <property type="component" value="Chromosome"/>
</dbReference>